<evidence type="ECO:0000313" key="3">
    <source>
        <dbReference type="Proteomes" id="UP000626982"/>
    </source>
</evidence>
<keyword evidence="3" id="KW-1185">Reference proteome</keyword>
<organism evidence="2 3">
    <name type="scientific">Agrococcus terreus</name>
    <dbReference type="NCBI Taxonomy" id="574649"/>
    <lineage>
        <taxon>Bacteria</taxon>
        <taxon>Bacillati</taxon>
        <taxon>Actinomycetota</taxon>
        <taxon>Actinomycetes</taxon>
        <taxon>Micrococcales</taxon>
        <taxon>Microbacteriaceae</taxon>
        <taxon>Agrococcus</taxon>
    </lineage>
</organism>
<feature type="transmembrane region" description="Helical" evidence="1">
    <location>
        <begin position="208"/>
        <end position="232"/>
    </location>
</feature>
<name>A0ABQ2KPM1_9MICO</name>
<comment type="caution">
    <text evidence="2">The sequence shown here is derived from an EMBL/GenBank/DDBJ whole genome shotgun (WGS) entry which is preliminary data.</text>
</comment>
<feature type="transmembrane region" description="Helical" evidence="1">
    <location>
        <begin position="95"/>
        <end position="116"/>
    </location>
</feature>
<keyword evidence="1" id="KW-1133">Transmembrane helix</keyword>
<feature type="transmembrane region" description="Helical" evidence="1">
    <location>
        <begin position="20"/>
        <end position="42"/>
    </location>
</feature>
<feature type="transmembrane region" description="Helical" evidence="1">
    <location>
        <begin position="62"/>
        <end position="83"/>
    </location>
</feature>
<keyword evidence="1" id="KW-0472">Membrane</keyword>
<accession>A0ABQ2KPM1</accession>
<protein>
    <recommendedName>
        <fullName evidence="4">FAR-17a/AIG1-like protein</fullName>
    </recommendedName>
</protein>
<proteinExistence type="predicted"/>
<feature type="transmembrane region" description="Helical" evidence="1">
    <location>
        <begin position="161"/>
        <end position="177"/>
    </location>
</feature>
<evidence type="ECO:0000256" key="1">
    <source>
        <dbReference type="SAM" id="Phobius"/>
    </source>
</evidence>
<evidence type="ECO:0000313" key="2">
    <source>
        <dbReference type="EMBL" id="GGN89571.1"/>
    </source>
</evidence>
<feature type="transmembrane region" description="Helical" evidence="1">
    <location>
        <begin position="128"/>
        <end position="149"/>
    </location>
</feature>
<dbReference type="InterPro" id="IPR049713">
    <property type="entry name" value="Pr6Pr-like"/>
</dbReference>
<dbReference type="EMBL" id="BMLM01000002">
    <property type="protein sequence ID" value="GGN89571.1"/>
    <property type="molecule type" value="Genomic_DNA"/>
</dbReference>
<reference evidence="3" key="1">
    <citation type="journal article" date="2019" name="Int. J. Syst. Evol. Microbiol.">
        <title>The Global Catalogue of Microorganisms (GCM) 10K type strain sequencing project: providing services to taxonomists for standard genome sequencing and annotation.</title>
        <authorList>
            <consortium name="The Broad Institute Genomics Platform"/>
            <consortium name="The Broad Institute Genome Sequencing Center for Infectious Disease"/>
            <person name="Wu L."/>
            <person name="Ma J."/>
        </authorList>
    </citation>
    <scope>NUCLEOTIDE SEQUENCE [LARGE SCALE GENOMIC DNA]</scope>
    <source>
        <strain evidence="3">CGMCC 1.6960</strain>
    </source>
</reference>
<keyword evidence="1" id="KW-0812">Transmembrane</keyword>
<dbReference type="Proteomes" id="UP000626982">
    <property type="component" value="Unassembled WGS sequence"/>
</dbReference>
<dbReference type="RefSeq" id="WP_229679679.1">
    <property type="nucleotide sequence ID" value="NZ_BAABBD010000004.1"/>
</dbReference>
<evidence type="ECO:0008006" key="4">
    <source>
        <dbReference type="Google" id="ProtNLM"/>
    </source>
</evidence>
<dbReference type="NCBIfam" id="NF038065">
    <property type="entry name" value="Pr6Pr"/>
    <property type="match status" value="1"/>
</dbReference>
<gene>
    <name evidence="2" type="ORF">GCM10010968_26380</name>
</gene>
<sequence>MSSTAPAAASATAASLSRRLLLVGRAVIAVAILAAVIGQLVTSLGFWADRGDPDIGQNLVNFFSFFTIESNLLAMVVLGILVAAQLGRPRIGRRFDVLLLCASTYMVVTGLVYNTLLRGIELPQGSTLGWSNEVLHLIAPLWMLIDWLVSPRRRDLQWRDLGVVAIFPLVWLAYTLLRAPLVDDTFASGRAYWYPYPFLNPENHANGYGGVAIMCVVVAAVVLLGGAILIAYARWRARRLEPVGAPAA</sequence>